<sequence>MFFAFFENSFSSYFRHFFIFFEQSKKEWKFDVISNGPLLLIISNIKNKSTGLPVPKMELGRQLFYKRRKRKRNGTFICFSCANEELEDWEKVVPVHWYII</sequence>
<evidence type="ECO:0000313" key="2">
    <source>
        <dbReference type="Proteomes" id="UP000623129"/>
    </source>
</evidence>
<accession>A0A833VF11</accession>
<name>A0A833VF11_9POAL</name>
<keyword evidence="2" id="KW-1185">Reference proteome</keyword>
<evidence type="ECO:0000313" key="1">
    <source>
        <dbReference type="EMBL" id="KAF3323415.1"/>
    </source>
</evidence>
<dbReference type="Proteomes" id="UP000623129">
    <property type="component" value="Unassembled WGS sequence"/>
</dbReference>
<proteinExistence type="predicted"/>
<gene>
    <name evidence="1" type="ORF">FCM35_KLT12146</name>
</gene>
<reference evidence="1" key="1">
    <citation type="submission" date="2020-01" db="EMBL/GenBank/DDBJ databases">
        <title>Genome sequence of Kobresia littledalei, the first chromosome-level genome in the family Cyperaceae.</title>
        <authorList>
            <person name="Qu G."/>
        </authorList>
    </citation>
    <scope>NUCLEOTIDE SEQUENCE</scope>
    <source>
        <strain evidence="1">C.B.Clarke</strain>
        <tissue evidence="1">Leaf</tissue>
    </source>
</reference>
<protein>
    <submittedName>
        <fullName evidence="1">Uncharacterized protein</fullName>
    </submittedName>
</protein>
<dbReference type="AlphaFoldDB" id="A0A833VF11"/>
<organism evidence="1 2">
    <name type="scientific">Carex littledalei</name>
    <dbReference type="NCBI Taxonomy" id="544730"/>
    <lineage>
        <taxon>Eukaryota</taxon>
        <taxon>Viridiplantae</taxon>
        <taxon>Streptophyta</taxon>
        <taxon>Embryophyta</taxon>
        <taxon>Tracheophyta</taxon>
        <taxon>Spermatophyta</taxon>
        <taxon>Magnoliopsida</taxon>
        <taxon>Liliopsida</taxon>
        <taxon>Poales</taxon>
        <taxon>Cyperaceae</taxon>
        <taxon>Cyperoideae</taxon>
        <taxon>Cariceae</taxon>
        <taxon>Carex</taxon>
        <taxon>Carex subgen. Euthyceras</taxon>
    </lineage>
</organism>
<dbReference type="EMBL" id="SWLB01000023">
    <property type="protein sequence ID" value="KAF3323415.1"/>
    <property type="molecule type" value="Genomic_DNA"/>
</dbReference>
<comment type="caution">
    <text evidence="1">The sequence shown here is derived from an EMBL/GenBank/DDBJ whole genome shotgun (WGS) entry which is preliminary data.</text>
</comment>